<dbReference type="EMBL" id="LNQL01000010">
    <property type="protein sequence ID" value="KSU47445.1"/>
    <property type="molecule type" value="Genomic_DNA"/>
</dbReference>
<reference evidence="14 16" key="2">
    <citation type="submission" date="2023-12" db="EMBL/GenBank/DDBJ databases">
        <authorList>
            <person name="Easwaran N."/>
            <person name="Lazarus H.P.S."/>
        </authorList>
    </citation>
    <scope>NUCLEOTIDE SEQUENCE [LARGE SCALE GENOMIC DNA]</scope>
    <source>
        <strain evidence="14 16">VIT-2023</strain>
    </source>
</reference>
<dbReference type="GO" id="GO:0004359">
    <property type="term" value="F:glutaminase activity"/>
    <property type="evidence" value="ECO:0007669"/>
    <property type="project" value="UniProtKB-UniRule"/>
</dbReference>
<dbReference type="Proteomes" id="UP001387110">
    <property type="component" value="Unassembled WGS sequence"/>
</dbReference>
<dbReference type="PIRSF" id="PIRSF005639">
    <property type="entry name" value="Glut_amidoT_SNO"/>
    <property type="match status" value="1"/>
</dbReference>
<dbReference type="EMBL" id="JBAWKY010000010">
    <property type="protein sequence ID" value="MEI4464061.1"/>
    <property type="molecule type" value="Genomic_DNA"/>
</dbReference>
<keyword evidence="16" id="KW-1185">Reference proteome</keyword>
<evidence type="ECO:0000256" key="6">
    <source>
        <dbReference type="ARBA" id="ARBA00047992"/>
    </source>
</evidence>
<keyword evidence="13" id="KW-0808">Transferase</keyword>
<dbReference type="InterPro" id="IPR029062">
    <property type="entry name" value="Class_I_gatase-like"/>
</dbReference>
<comment type="catalytic activity">
    <reaction evidence="7 10">
        <text>L-glutamine + H2O = L-glutamate + NH4(+)</text>
        <dbReference type="Rhea" id="RHEA:15889"/>
        <dbReference type="ChEBI" id="CHEBI:15377"/>
        <dbReference type="ChEBI" id="CHEBI:28938"/>
        <dbReference type="ChEBI" id="CHEBI:29985"/>
        <dbReference type="ChEBI" id="CHEBI:58359"/>
        <dbReference type="EC" id="3.5.1.2"/>
    </reaction>
</comment>
<protein>
    <recommendedName>
        <fullName evidence="10">Pyridoxal 5'-phosphate synthase subunit PdxT</fullName>
        <ecNumber evidence="10">4.3.3.6</ecNumber>
    </recommendedName>
    <alternativeName>
        <fullName evidence="10">Pdx2</fullName>
    </alternativeName>
    <alternativeName>
        <fullName evidence="10">Pyridoxal 5'-phosphate synthase glutaminase subunit</fullName>
        <ecNumber evidence="10">3.5.1.2</ecNumber>
    </alternativeName>
</protein>
<dbReference type="PANTHER" id="PTHR31559">
    <property type="entry name" value="PYRIDOXAL 5'-PHOSPHATE SYNTHASE SUBUNIT SNO"/>
    <property type="match status" value="1"/>
</dbReference>
<feature type="binding site" evidence="10 12">
    <location>
        <begin position="131"/>
        <end position="132"/>
    </location>
    <ligand>
        <name>L-glutamine</name>
        <dbReference type="ChEBI" id="CHEBI:58359"/>
    </ligand>
</feature>
<evidence type="ECO:0000256" key="2">
    <source>
        <dbReference type="ARBA" id="ARBA00022801"/>
    </source>
</evidence>
<keyword evidence="5 10" id="KW-0456">Lyase</keyword>
<dbReference type="FunFam" id="3.40.50.880:FF:000010">
    <property type="entry name" value="uncharacterized protein LOC100176842 isoform X2"/>
    <property type="match status" value="1"/>
</dbReference>
<keyword evidence="2 10" id="KW-0378">Hydrolase</keyword>
<evidence type="ECO:0000313" key="13">
    <source>
        <dbReference type="EMBL" id="KSU47445.1"/>
    </source>
</evidence>
<dbReference type="EC" id="3.5.1.2" evidence="10"/>
<dbReference type="PROSITE" id="PS51130">
    <property type="entry name" value="PDXT_SNO_2"/>
    <property type="match status" value="1"/>
</dbReference>
<dbReference type="PANTHER" id="PTHR31559:SF0">
    <property type="entry name" value="PYRIDOXAL 5'-PHOSPHATE SYNTHASE SUBUNIT SNO1-RELATED"/>
    <property type="match status" value="1"/>
</dbReference>
<feature type="active site" description="Nucleophile" evidence="10 11">
    <location>
        <position position="77"/>
    </location>
</feature>
<evidence type="ECO:0000256" key="8">
    <source>
        <dbReference type="ARBA" id="ARBA00054599"/>
    </source>
</evidence>
<dbReference type="GO" id="GO:0006543">
    <property type="term" value="P:L-glutamine catabolic process"/>
    <property type="evidence" value="ECO:0007669"/>
    <property type="project" value="UniProtKB-UniRule"/>
</dbReference>
<dbReference type="Gene3D" id="3.40.50.880">
    <property type="match status" value="1"/>
</dbReference>
<feature type="binding site" evidence="10 12">
    <location>
        <position position="103"/>
    </location>
    <ligand>
        <name>L-glutamine</name>
        <dbReference type="ChEBI" id="CHEBI:58359"/>
    </ligand>
</feature>
<dbReference type="SUPFAM" id="SSF52317">
    <property type="entry name" value="Class I glutamine amidotransferase-like"/>
    <property type="match status" value="1"/>
</dbReference>
<evidence type="ECO:0000256" key="3">
    <source>
        <dbReference type="ARBA" id="ARBA00022898"/>
    </source>
</evidence>
<evidence type="ECO:0000313" key="16">
    <source>
        <dbReference type="Proteomes" id="UP001387110"/>
    </source>
</evidence>
<feature type="binding site" evidence="10 12">
    <location>
        <begin position="46"/>
        <end position="48"/>
    </location>
    <ligand>
        <name>L-glutamine</name>
        <dbReference type="ChEBI" id="CHEBI:58359"/>
    </ligand>
</feature>
<evidence type="ECO:0000256" key="10">
    <source>
        <dbReference type="HAMAP-Rule" id="MF_01615"/>
    </source>
</evidence>
<dbReference type="OrthoDB" id="9810320at2"/>
<evidence type="ECO:0000256" key="7">
    <source>
        <dbReference type="ARBA" id="ARBA00049534"/>
    </source>
</evidence>
<proteinExistence type="inferred from homology"/>
<dbReference type="GO" id="GO:0036381">
    <property type="term" value="F:pyridoxal 5'-phosphate synthase (glutamine hydrolysing) activity"/>
    <property type="evidence" value="ECO:0007669"/>
    <property type="project" value="UniProtKB-UniRule"/>
</dbReference>
<dbReference type="HAMAP" id="MF_01615">
    <property type="entry name" value="PdxT"/>
    <property type="match status" value="1"/>
</dbReference>
<evidence type="ECO:0000256" key="11">
    <source>
        <dbReference type="PIRSR" id="PIRSR005639-1"/>
    </source>
</evidence>
<comment type="similarity">
    <text evidence="1 10">Belongs to the glutaminase PdxT/SNO family.</text>
</comment>
<dbReference type="AlphaFoldDB" id="A0A0V8GB13"/>
<evidence type="ECO:0000256" key="1">
    <source>
        <dbReference type="ARBA" id="ARBA00008345"/>
    </source>
</evidence>
<keyword evidence="3 10" id="KW-0663">Pyridoxal phosphate</keyword>
<comment type="function">
    <text evidence="8 10">Catalyzes the hydrolysis of glutamine to glutamate and ammonia as part of the biosynthesis of pyridoxal 5'-phosphate. The resulting ammonia molecule is channeled to the active site of PdxS.</text>
</comment>
<dbReference type="GO" id="GO:1903600">
    <property type="term" value="C:glutaminase complex"/>
    <property type="evidence" value="ECO:0007669"/>
    <property type="project" value="TreeGrafter"/>
</dbReference>
<feature type="active site" description="Charge relay system" evidence="10 11">
    <location>
        <position position="169"/>
    </location>
</feature>
<organism evidence="13 15">
    <name type="scientific">Exiguobacterium indicum</name>
    <dbReference type="NCBI Taxonomy" id="296995"/>
    <lineage>
        <taxon>Bacteria</taxon>
        <taxon>Bacillati</taxon>
        <taxon>Bacillota</taxon>
        <taxon>Bacilli</taxon>
        <taxon>Bacillales</taxon>
        <taxon>Bacillales Family XII. Incertae Sedis</taxon>
        <taxon>Exiguobacterium</taxon>
    </lineage>
</organism>
<dbReference type="UniPathway" id="UPA00245"/>
<evidence type="ECO:0000256" key="4">
    <source>
        <dbReference type="ARBA" id="ARBA00022962"/>
    </source>
</evidence>
<feature type="active site" description="Charge relay system" evidence="10 11">
    <location>
        <position position="167"/>
    </location>
</feature>
<gene>
    <name evidence="10 14" type="primary">pdxT</name>
    <name evidence="13" type="ORF">AS033_16595</name>
    <name evidence="14" type="ORF">SZL87_16665</name>
</gene>
<evidence type="ECO:0000256" key="12">
    <source>
        <dbReference type="PIRSR" id="PIRSR005639-2"/>
    </source>
</evidence>
<accession>A0A0V8GB13</accession>
<dbReference type="GO" id="GO:0042823">
    <property type="term" value="P:pyridoxal phosphate biosynthetic process"/>
    <property type="evidence" value="ECO:0007669"/>
    <property type="project" value="UniProtKB-UniRule"/>
</dbReference>
<dbReference type="InterPro" id="IPR002161">
    <property type="entry name" value="PdxT/SNO"/>
</dbReference>
<reference evidence="13 15" key="1">
    <citation type="journal article" date="2015" name="Int. J. Syst. Evol. Microbiol.">
        <title>Exiguobacterium enclense sp. nov., isolated from sediment.</title>
        <authorList>
            <person name="Dastager S.G."/>
            <person name="Mawlankar R."/>
            <person name="Sonalkar V.V."/>
            <person name="Thorat M.N."/>
            <person name="Mual P."/>
            <person name="Verma A."/>
            <person name="Krishnamurthi S."/>
            <person name="Tang S.K."/>
            <person name="Li W.J."/>
        </authorList>
    </citation>
    <scope>NUCLEOTIDE SEQUENCE [LARGE SCALE GENOMIC DNA]</scope>
    <source>
        <strain evidence="13 15">NIO-1109</strain>
    </source>
</reference>
<dbReference type="Pfam" id="PF01174">
    <property type="entry name" value="SNO"/>
    <property type="match status" value="1"/>
</dbReference>
<dbReference type="NCBIfam" id="TIGR03800">
    <property type="entry name" value="PLP_synth_Pdx2"/>
    <property type="match status" value="1"/>
</dbReference>
<comment type="pathway">
    <text evidence="10">Cofactor biosynthesis; pyridoxal 5'-phosphate biosynthesis.</text>
</comment>
<dbReference type="InterPro" id="IPR021196">
    <property type="entry name" value="PdxT/SNO_CS"/>
</dbReference>
<dbReference type="Proteomes" id="UP000053797">
    <property type="component" value="Unassembled WGS sequence"/>
</dbReference>
<dbReference type="CDD" id="cd01749">
    <property type="entry name" value="GATase1_PB"/>
    <property type="match status" value="1"/>
</dbReference>
<keyword evidence="4 10" id="KW-0315">Glutamine amidotransferase</keyword>
<dbReference type="PROSITE" id="PS51273">
    <property type="entry name" value="GATASE_TYPE_1"/>
    <property type="match status" value="1"/>
</dbReference>
<dbReference type="RefSeq" id="WP_023469873.1">
    <property type="nucleotide sequence ID" value="NZ_FMYN01000010.1"/>
</dbReference>
<dbReference type="PROSITE" id="PS01236">
    <property type="entry name" value="PDXT_SNO_1"/>
    <property type="match status" value="1"/>
</dbReference>
<dbReference type="GO" id="GO:0016740">
    <property type="term" value="F:transferase activity"/>
    <property type="evidence" value="ECO:0007669"/>
    <property type="project" value="UniProtKB-KW"/>
</dbReference>
<comment type="caution">
    <text evidence="13">The sequence shown here is derived from an EMBL/GenBank/DDBJ whole genome shotgun (WGS) entry which is preliminary data.</text>
</comment>
<evidence type="ECO:0000256" key="9">
    <source>
        <dbReference type="ARBA" id="ARBA00064749"/>
    </source>
</evidence>
<dbReference type="GO" id="GO:0008614">
    <property type="term" value="P:pyridoxine metabolic process"/>
    <property type="evidence" value="ECO:0007669"/>
    <property type="project" value="TreeGrafter"/>
</dbReference>
<evidence type="ECO:0000256" key="5">
    <source>
        <dbReference type="ARBA" id="ARBA00023239"/>
    </source>
</evidence>
<evidence type="ECO:0000313" key="14">
    <source>
        <dbReference type="EMBL" id="MEI4464061.1"/>
    </source>
</evidence>
<comment type="subunit">
    <text evidence="9 10">In the presence of PdxS, forms a dodecamer of heterodimers. Only shows activity in the heterodimer.</text>
</comment>
<dbReference type="EC" id="4.3.3.6" evidence="10"/>
<dbReference type="GO" id="GO:0005829">
    <property type="term" value="C:cytosol"/>
    <property type="evidence" value="ECO:0007669"/>
    <property type="project" value="TreeGrafter"/>
</dbReference>
<evidence type="ECO:0000313" key="15">
    <source>
        <dbReference type="Proteomes" id="UP000053797"/>
    </source>
</evidence>
<name>A0A0V8GB13_9BACL</name>
<comment type="catalytic activity">
    <reaction evidence="6 10">
        <text>aldehydo-D-ribose 5-phosphate + D-glyceraldehyde 3-phosphate + L-glutamine = pyridoxal 5'-phosphate + L-glutamate + phosphate + 3 H2O + H(+)</text>
        <dbReference type="Rhea" id="RHEA:31507"/>
        <dbReference type="ChEBI" id="CHEBI:15377"/>
        <dbReference type="ChEBI" id="CHEBI:15378"/>
        <dbReference type="ChEBI" id="CHEBI:29985"/>
        <dbReference type="ChEBI" id="CHEBI:43474"/>
        <dbReference type="ChEBI" id="CHEBI:58273"/>
        <dbReference type="ChEBI" id="CHEBI:58359"/>
        <dbReference type="ChEBI" id="CHEBI:59776"/>
        <dbReference type="ChEBI" id="CHEBI:597326"/>
        <dbReference type="EC" id="4.3.3.6"/>
    </reaction>
</comment>
<sequence length="192" mass="21207">MVIGILDVQGAVREHRQQLEGLGVDVVLVKQASDLEKLDGLVLPGGESTAMRRLIERYELLEPLREKAATLPMFGTCAGMILLATAIEAGQSHLNAISMTVRRNAFGRQIDSFEGLLPVEGIEEPIEAVFIRAPLILSVGEGTRVIAKVEEQIVAVETSLHLACSFHPELTEDNRLHQYFLQKIKQRQSVRS</sequence>